<feature type="transmembrane region" description="Helical" evidence="7">
    <location>
        <begin position="176"/>
        <end position="196"/>
    </location>
</feature>
<feature type="transmembrane region" description="Helical" evidence="7">
    <location>
        <begin position="389"/>
        <end position="407"/>
    </location>
</feature>
<feature type="transmembrane region" description="Helical" evidence="7">
    <location>
        <begin position="16"/>
        <end position="37"/>
    </location>
</feature>
<reference evidence="8 9" key="1">
    <citation type="submission" date="2019-03" db="EMBL/GenBank/DDBJ databases">
        <title>Genomic Encyclopedia of Type Strains, Phase IV (KMG-IV): sequencing the most valuable type-strain genomes for metagenomic binning, comparative biology and taxonomic classification.</title>
        <authorList>
            <person name="Goeker M."/>
        </authorList>
    </citation>
    <scope>NUCLEOTIDE SEQUENCE [LARGE SCALE GENOMIC DNA]</scope>
    <source>
        <strain evidence="8 9">DSM 2286</strain>
    </source>
</reference>
<evidence type="ECO:0000256" key="7">
    <source>
        <dbReference type="SAM" id="Phobius"/>
    </source>
</evidence>
<keyword evidence="4 7" id="KW-0812">Transmembrane</keyword>
<evidence type="ECO:0000256" key="5">
    <source>
        <dbReference type="ARBA" id="ARBA00022989"/>
    </source>
</evidence>
<feature type="transmembrane region" description="Helical" evidence="7">
    <location>
        <begin position="120"/>
        <end position="140"/>
    </location>
</feature>
<keyword evidence="5 7" id="KW-1133">Transmembrane helix</keyword>
<dbReference type="Pfam" id="PF01943">
    <property type="entry name" value="Polysacc_synt"/>
    <property type="match status" value="1"/>
</dbReference>
<dbReference type="GO" id="GO:0005886">
    <property type="term" value="C:plasma membrane"/>
    <property type="evidence" value="ECO:0007669"/>
    <property type="project" value="UniProtKB-SubCell"/>
</dbReference>
<comment type="caution">
    <text evidence="8">The sequence shown here is derived from an EMBL/GenBank/DDBJ whole genome shotgun (WGS) entry which is preliminary data.</text>
</comment>
<keyword evidence="6 7" id="KW-0472">Membrane</keyword>
<evidence type="ECO:0000256" key="6">
    <source>
        <dbReference type="ARBA" id="ARBA00023136"/>
    </source>
</evidence>
<evidence type="ECO:0000256" key="4">
    <source>
        <dbReference type="ARBA" id="ARBA00022692"/>
    </source>
</evidence>
<feature type="transmembrane region" description="Helical" evidence="7">
    <location>
        <begin position="152"/>
        <end position="170"/>
    </location>
</feature>
<dbReference type="PANTHER" id="PTHR30250">
    <property type="entry name" value="PST FAMILY PREDICTED COLANIC ACID TRANSPORTER"/>
    <property type="match status" value="1"/>
</dbReference>
<accession>A0A4R1Q2E6</accession>
<feature type="transmembrane region" description="Helical" evidence="7">
    <location>
        <begin position="252"/>
        <end position="272"/>
    </location>
</feature>
<dbReference type="RefSeq" id="WP_131297958.1">
    <property type="nucleotide sequence ID" value="NZ_JBHLST010000028.1"/>
</dbReference>
<sequence>MSSLELTDSRQSRADFVFVYIAYALRYLYLLLLIPFYGRVLGVEGYGLVLAAMSLMNMVWLFVNWGFSTTGTRAIATAAPARYAELFAEHFMARAILGVIAVLGAAIAIVLSPVLSADPLTAVLALALGIVSAFNLGWYFTGSGRPRSSVKLEVLGFAISLLLILTLVRNQDDADLVLASLLCSGLTALAVAHWWIRDEIARPPLDLKAGFALIRSSSTIFLYSGSSVLLIASSTYLLSILSTQAEVGAFGAAERLVAVGLSVMGPAGQIFVPRITAMFLQDANAAYGLVRKAMFLLVGIGLCGLACSLLLGHWIVPLIFGAGFERSVPILQYLAFVFPLSAISLVLSSYVLIPLHKENTLARVALFGAAVNLLCAIPLGIAHGAQGMAIARIAGELVVLVGLIRSCREMGILARLFDFR</sequence>
<keyword evidence="3" id="KW-1003">Cell membrane</keyword>
<dbReference type="EMBL" id="SMMU01000001">
    <property type="protein sequence ID" value="TCL34686.1"/>
    <property type="molecule type" value="Genomic_DNA"/>
</dbReference>
<gene>
    <name evidence="8" type="ORF">EV691_101121</name>
</gene>
<feature type="transmembrane region" description="Helical" evidence="7">
    <location>
        <begin position="91"/>
        <end position="114"/>
    </location>
</feature>
<evidence type="ECO:0000313" key="9">
    <source>
        <dbReference type="Proteomes" id="UP000295169"/>
    </source>
</evidence>
<organism evidence="8 9">
    <name type="scientific">Azotobacter chroococcum</name>
    <dbReference type="NCBI Taxonomy" id="353"/>
    <lineage>
        <taxon>Bacteria</taxon>
        <taxon>Pseudomonadati</taxon>
        <taxon>Pseudomonadota</taxon>
        <taxon>Gammaproteobacteria</taxon>
        <taxon>Pseudomonadales</taxon>
        <taxon>Pseudomonadaceae</taxon>
        <taxon>Azotobacter</taxon>
    </lineage>
</organism>
<name>A0A4R1Q2E6_9GAMM</name>
<dbReference type="Proteomes" id="UP000295169">
    <property type="component" value="Unassembled WGS sequence"/>
</dbReference>
<proteinExistence type="inferred from homology"/>
<evidence type="ECO:0000256" key="2">
    <source>
        <dbReference type="ARBA" id="ARBA00007430"/>
    </source>
</evidence>
<comment type="similarity">
    <text evidence="2">Belongs to the polysaccharide synthase family.</text>
</comment>
<evidence type="ECO:0000313" key="8">
    <source>
        <dbReference type="EMBL" id="TCL34686.1"/>
    </source>
</evidence>
<comment type="subcellular location">
    <subcellularLocation>
        <location evidence="1">Cell membrane</location>
        <topology evidence="1">Multi-pass membrane protein</topology>
    </subcellularLocation>
</comment>
<dbReference type="InterPro" id="IPR002797">
    <property type="entry name" value="Polysacc_synth"/>
</dbReference>
<feature type="transmembrane region" description="Helical" evidence="7">
    <location>
        <begin position="364"/>
        <end position="383"/>
    </location>
</feature>
<feature type="transmembrane region" description="Helical" evidence="7">
    <location>
        <begin position="293"/>
        <end position="324"/>
    </location>
</feature>
<evidence type="ECO:0000256" key="3">
    <source>
        <dbReference type="ARBA" id="ARBA00022475"/>
    </source>
</evidence>
<feature type="transmembrane region" description="Helical" evidence="7">
    <location>
        <begin position="43"/>
        <end position="63"/>
    </location>
</feature>
<feature type="transmembrane region" description="Helical" evidence="7">
    <location>
        <begin position="217"/>
        <end position="240"/>
    </location>
</feature>
<protein>
    <submittedName>
        <fullName evidence="8">PST family polysaccharide transporter</fullName>
    </submittedName>
</protein>
<dbReference type="PANTHER" id="PTHR30250:SF10">
    <property type="entry name" value="LIPOPOLYSACCHARIDE BIOSYNTHESIS PROTEIN WZXC"/>
    <property type="match status" value="1"/>
</dbReference>
<evidence type="ECO:0000256" key="1">
    <source>
        <dbReference type="ARBA" id="ARBA00004651"/>
    </source>
</evidence>
<dbReference type="InterPro" id="IPR050833">
    <property type="entry name" value="Poly_Biosynth_Transport"/>
</dbReference>
<feature type="transmembrane region" description="Helical" evidence="7">
    <location>
        <begin position="330"/>
        <end position="352"/>
    </location>
</feature>
<dbReference type="AlphaFoldDB" id="A0A4R1Q2E6"/>